<dbReference type="SUPFAM" id="SSF51430">
    <property type="entry name" value="NAD(P)-linked oxidoreductase"/>
    <property type="match status" value="2"/>
</dbReference>
<dbReference type="GO" id="GO:0016491">
    <property type="term" value="F:oxidoreductase activity"/>
    <property type="evidence" value="ECO:0007669"/>
    <property type="project" value="UniProtKB-KW"/>
</dbReference>
<accession>A0A917XS74</accession>
<organism evidence="3 4">
    <name type="scientific">Streptomyces albiflavescens</name>
    <dbReference type="NCBI Taxonomy" id="1623582"/>
    <lineage>
        <taxon>Bacteria</taxon>
        <taxon>Bacillati</taxon>
        <taxon>Actinomycetota</taxon>
        <taxon>Actinomycetes</taxon>
        <taxon>Kitasatosporales</taxon>
        <taxon>Streptomycetaceae</taxon>
        <taxon>Streptomyces</taxon>
    </lineage>
</organism>
<dbReference type="AlphaFoldDB" id="A0A917XS74"/>
<dbReference type="EMBL" id="BMMM01000001">
    <property type="protein sequence ID" value="GGN48945.1"/>
    <property type="molecule type" value="Genomic_DNA"/>
</dbReference>
<dbReference type="Pfam" id="PF00248">
    <property type="entry name" value="Aldo_ket_red"/>
    <property type="match status" value="1"/>
</dbReference>
<evidence type="ECO:0000313" key="3">
    <source>
        <dbReference type="EMBL" id="GGN48945.1"/>
    </source>
</evidence>
<evidence type="ECO:0000259" key="2">
    <source>
        <dbReference type="Pfam" id="PF00248"/>
    </source>
</evidence>
<comment type="caution">
    <text evidence="3">The sequence shown here is derived from an EMBL/GenBank/DDBJ whole genome shotgun (WGS) entry which is preliminary data.</text>
</comment>
<dbReference type="GO" id="GO:0005737">
    <property type="term" value="C:cytoplasm"/>
    <property type="evidence" value="ECO:0007669"/>
    <property type="project" value="TreeGrafter"/>
</dbReference>
<dbReference type="InterPro" id="IPR023210">
    <property type="entry name" value="NADP_OxRdtase_dom"/>
</dbReference>
<dbReference type="PANTHER" id="PTHR43625:SF40">
    <property type="entry name" value="ALDO-KETO REDUCTASE YAKC [NADP(+)]"/>
    <property type="match status" value="1"/>
</dbReference>
<keyword evidence="1" id="KW-0560">Oxidoreductase</keyword>
<name>A0A917XS74_9ACTN</name>
<dbReference type="Gene3D" id="3.20.20.100">
    <property type="entry name" value="NADP-dependent oxidoreductase domain"/>
    <property type="match status" value="1"/>
</dbReference>
<dbReference type="InterPro" id="IPR036812">
    <property type="entry name" value="NAD(P)_OxRdtase_dom_sf"/>
</dbReference>
<sequence>MKHIKLGTLDVTRIGMGAMPINALYTGANADDEEGIRAIHRALDLGVTHPQVDLRATMPRFNDAAYFRQNLRVADEVEVIADEAGITPGQLCLAWLVAQGDDIAPIPGTRRVSHLEENVAADGIQLSGEVLHRLDHLTPAVGDRLGKDHLDMIDHH</sequence>
<proteinExistence type="predicted"/>
<gene>
    <name evidence="3" type="ORF">GCM10011579_002220</name>
</gene>
<protein>
    <recommendedName>
        <fullName evidence="2">NADP-dependent oxidoreductase domain-containing protein</fullName>
    </recommendedName>
</protein>
<dbReference type="PANTHER" id="PTHR43625">
    <property type="entry name" value="AFLATOXIN B1 ALDEHYDE REDUCTASE"/>
    <property type="match status" value="1"/>
</dbReference>
<keyword evidence="4" id="KW-1185">Reference proteome</keyword>
<dbReference type="InterPro" id="IPR050791">
    <property type="entry name" value="Aldo-Keto_reductase"/>
</dbReference>
<evidence type="ECO:0000256" key="1">
    <source>
        <dbReference type="ARBA" id="ARBA00023002"/>
    </source>
</evidence>
<reference evidence="3 4" key="1">
    <citation type="journal article" date="2014" name="Int. J. Syst. Evol. Microbiol.">
        <title>Complete genome sequence of Corynebacterium casei LMG S-19264T (=DSM 44701T), isolated from a smear-ripened cheese.</title>
        <authorList>
            <consortium name="US DOE Joint Genome Institute (JGI-PGF)"/>
            <person name="Walter F."/>
            <person name="Albersmeier A."/>
            <person name="Kalinowski J."/>
            <person name="Ruckert C."/>
        </authorList>
    </citation>
    <scope>NUCLEOTIDE SEQUENCE [LARGE SCALE GENOMIC DNA]</scope>
    <source>
        <strain evidence="3 4">CGMCC 4.7111</strain>
    </source>
</reference>
<dbReference type="Proteomes" id="UP000600365">
    <property type="component" value="Unassembled WGS sequence"/>
</dbReference>
<feature type="domain" description="NADP-dependent oxidoreductase" evidence="2">
    <location>
        <begin position="63"/>
        <end position="137"/>
    </location>
</feature>
<evidence type="ECO:0000313" key="4">
    <source>
        <dbReference type="Proteomes" id="UP000600365"/>
    </source>
</evidence>
<dbReference type="RefSeq" id="WP_189183885.1">
    <property type="nucleotide sequence ID" value="NZ_BMMM01000001.1"/>
</dbReference>